<reference evidence="3 4" key="1">
    <citation type="submission" date="2013-11" db="EMBL/GenBank/DDBJ databases">
        <title>Genome sequencing of Stegodyphus mimosarum.</title>
        <authorList>
            <person name="Bechsgaard J."/>
        </authorList>
    </citation>
    <scope>NUCLEOTIDE SEQUENCE [LARGE SCALE GENOMIC DNA]</scope>
</reference>
<feature type="non-terminal residue" evidence="3">
    <location>
        <position position="54"/>
    </location>
</feature>
<feature type="compositionally biased region" description="Basic and acidic residues" evidence="1">
    <location>
        <begin position="40"/>
        <end position="54"/>
    </location>
</feature>
<feature type="signal peptide" evidence="2">
    <location>
        <begin position="1"/>
        <end position="17"/>
    </location>
</feature>
<accession>A0A087TEB0</accession>
<proteinExistence type="predicted"/>
<name>A0A087TEB0_STEMI</name>
<evidence type="ECO:0000256" key="2">
    <source>
        <dbReference type="SAM" id="SignalP"/>
    </source>
</evidence>
<keyword evidence="2" id="KW-0732">Signal</keyword>
<keyword evidence="4" id="KW-1185">Reference proteome</keyword>
<dbReference type="EMBL" id="KK114834">
    <property type="protein sequence ID" value="KFM63449.1"/>
    <property type="molecule type" value="Genomic_DNA"/>
</dbReference>
<feature type="region of interest" description="Disordered" evidence="1">
    <location>
        <begin position="22"/>
        <end position="54"/>
    </location>
</feature>
<sequence>MRDIILILLFGLTAVLAAETTKHESKEKRQVIFKAPSKLQKSEKNSKEKRQGIS</sequence>
<evidence type="ECO:0000256" key="1">
    <source>
        <dbReference type="SAM" id="MobiDB-lite"/>
    </source>
</evidence>
<evidence type="ECO:0000313" key="3">
    <source>
        <dbReference type="EMBL" id="KFM63449.1"/>
    </source>
</evidence>
<dbReference type="AlphaFoldDB" id="A0A087TEB0"/>
<protein>
    <submittedName>
        <fullName evidence="3">Uncharacterized protein</fullName>
    </submittedName>
</protein>
<organism evidence="3 4">
    <name type="scientific">Stegodyphus mimosarum</name>
    <name type="common">African social velvet spider</name>
    <dbReference type="NCBI Taxonomy" id="407821"/>
    <lineage>
        <taxon>Eukaryota</taxon>
        <taxon>Metazoa</taxon>
        <taxon>Ecdysozoa</taxon>
        <taxon>Arthropoda</taxon>
        <taxon>Chelicerata</taxon>
        <taxon>Arachnida</taxon>
        <taxon>Araneae</taxon>
        <taxon>Araneomorphae</taxon>
        <taxon>Entelegynae</taxon>
        <taxon>Eresoidea</taxon>
        <taxon>Eresidae</taxon>
        <taxon>Stegodyphus</taxon>
    </lineage>
</organism>
<dbReference type="Proteomes" id="UP000054359">
    <property type="component" value="Unassembled WGS sequence"/>
</dbReference>
<evidence type="ECO:0000313" key="4">
    <source>
        <dbReference type="Proteomes" id="UP000054359"/>
    </source>
</evidence>
<gene>
    <name evidence="3" type="ORF">X975_12279</name>
</gene>
<feature type="chain" id="PRO_5001829566" evidence="2">
    <location>
        <begin position="18"/>
        <end position="54"/>
    </location>
</feature>